<dbReference type="Proteomes" id="UP000034107">
    <property type="component" value="Unassembled WGS sequence"/>
</dbReference>
<dbReference type="Gene3D" id="3.30.2090.10">
    <property type="entry name" value="Multidrug efflux transporter AcrB TolC docking domain, DN and DC subdomains"/>
    <property type="match status" value="2"/>
</dbReference>
<dbReference type="PANTHER" id="PTHR32063:SF0">
    <property type="entry name" value="SWARMING MOTILITY PROTEIN SWRC"/>
    <property type="match status" value="1"/>
</dbReference>
<feature type="transmembrane region" description="Helical" evidence="1">
    <location>
        <begin position="1058"/>
        <end position="1077"/>
    </location>
</feature>
<dbReference type="Gene3D" id="3.30.70.1430">
    <property type="entry name" value="Multidrug efflux transporter AcrB pore domain"/>
    <property type="match status" value="2"/>
</dbReference>
<feature type="transmembrane region" description="Helical" evidence="1">
    <location>
        <begin position="1089"/>
        <end position="1111"/>
    </location>
</feature>
<feature type="transmembrane region" description="Helical" evidence="1">
    <location>
        <begin position="365"/>
        <end position="382"/>
    </location>
</feature>
<dbReference type="Gene3D" id="3.30.70.1440">
    <property type="entry name" value="Multidrug efflux transporter AcrB pore domain"/>
    <property type="match status" value="1"/>
</dbReference>
<comment type="caution">
    <text evidence="2">The sequence shown here is derived from an EMBL/GenBank/DDBJ whole genome shotgun (WGS) entry which is preliminary data.</text>
</comment>
<evidence type="ECO:0000313" key="3">
    <source>
        <dbReference type="Proteomes" id="UP000034107"/>
    </source>
</evidence>
<reference evidence="2 3" key="1">
    <citation type="journal article" date="2015" name="Nature">
        <title>rRNA introns, odd ribosomes, and small enigmatic genomes across a large radiation of phyla.</title>
        <authorList>
            <person name="Brown C.T."/>
            <person name="Hug L.A."/>
            <person name="Thomas B.C."/>
            <person name="Sharon I."/>
            <person name="Castelle C.J."/>
            <person name="Singh A."/>
            <person name="Wilkins M.J."/>
            <person name="Williams K.H."/>
            <person name="Banfield J.F."/>
        </authorList>
    </citation>
    <scope>NUCLEOTIDE SEQUENCE [LARGE SCALE GENOMIC DNA]</scope>
</reference>
<gene>
    <name evidence="2" type="ORF">UX31_C0003G0058</name>
</gene>
<dbReference type="InterPro" id="IPR001036">
    <property type="entry name" value="Acrflvin-R"/>
</dbReference>
<dbReference type="PANTHER" id="PTHR32063">
    <property type="match status" value="1"/>
</dbReference>
<name>A0A0G1NPY9_9BACT</name>
<feature type="transmembrane region" description="Helical" evidence="1">
    <location>
        <begin position="550"/>
        <end position="567"/>
    </location>
</feature>
<evidence type="ECO:0000313" key="2">
    <source>
        <dbReference type="EMBL" id="KKU22392.1"/>
    </source>
</evidence>
<feature type="transmembrane region" description="Helical" evidence="1">
    <location>
        <begin position="628"/>
        <end position="647"/>
    </location>
</feature>
<feature type="transmembrane region" description="Helical" evidence="1">
    <location>
        <begin position="1012"/>
        <end position="1037"/>
    </location>
</feature>
<feature type="transmembrane region" description="Helical" evidence="1">
    <location>
        <begin position="986"/>
        <end position="1006"/>
    </location>
</feature>
<dbReference type="GO" id="GO:0042910">
    <property type="term" value="F:xenobiotic transmembrane transporter activity"/>
    <property type="evidence" value="ECO:0007669"/>
    <property type="project" value="TreeGrafter"/>
</dbReference>
<keyword evidence="1" id="KW-0812">Transmembrane</keyword>
<feature type="transmembrane region" description="Helical" evidence="1">
    <location>
        <begin position="498"/>
        <end position="518"/>
    </location>
</feature>
<dbReference type="InterPro" id="IPR027463">
    <property type="entry name" value="AcrB_DN_DC_subdom"/>
</dbReference>
<dbReference type="AlphaFoldDB" id="A0A0G1NPY9"/>
<dbReference type="SUPFAM" id="SSF82693">
    <property type="entry name" value="Multidrug efflux transporter AcrB pore domain, PN1, PN2, PC1 and PC2 subdomains"/>
    <property type="match status" value="2"/>
</dbReference>
<dbReference type="Gene3D" id="1.20.1640.10">
    <property type="entry name" value="Multidrug efflux transporter AcrB transmembrane domain"/>
    <property type="match status" value="2"/>
</dbReference>
<feature type="transmembrane region" description="Helical" evidence="1">
    <location>
        <begin position="40"/>
        <end position="59"/>
    </location>
</feature>
<dbReference type="GO" id="GO:0005886">
    <property type="term" value="C:plasma membrane"/>
    <property type="evidence" value="ECO:0007669"/>
    <property type="project" value="TreeGrafter"/>
</dbReference>
<evidence type="ECO:0000256" key="1">
    <source>
        <dbReference type="SAM" id="Phobius"/>
    </source>
</evidence>
<feature type="transmembrane region" description="Helical" evidence="1">
    <location>
        <begin position="525"/>
        <end position="544"/>
    </location>
</feature>
<dbReference type="Pfam" id="PF00873">
    <property type="entry name" value="ACR_tran"/>
    <property type="match status" value="2"/>
</dbReference>
<feature type="transmembrane region" description="Helical" evidence="1">
    <location>
        <begin position="458"/>
        <end position="478"/>
    </location>
</feature>
<keyword evidence="1" id="KW-1133">Transmembrane helix</keyword>
<dbReference type="EMBL" id="LCLS01000003">
    <property type="protein sequence ID" value="KKU22392.1"/>
    <property type="molecule type" value="Genomic_DNA"/>
</dbReference>
<dbReference type="SUPFAM" id="SSF82866">
    <property type="entry name" value="Multidrug efflux transporter AcrB transmembrane domain"/>
    <property type="match status" value="2"/>
</dbReference>
<sequence length="1117" mass="121576">MPVRRNLSGGSRGSTYLRNLQFDPKLKNSFIAGYLTNLRVLILLVFVIAALGIASYISLPRNLIPDIRIPLVIVSTVLPGAGPNDIESLITVPLEDAIRQIANIQTIQSTSRESVSIITIQFNSGVDPDKARSDVQSAVDSVASLPSDKLPTNVQKLDFQNMPVWTFNLVSSGDLASLFRFSKSLKSNLENLPLVDHVSVSGQEEQEIQILIKPNVLNSYQINPMMLIPAIKNAIKALPAGSVSANDYTFNLTIDPAVVTIDDIRNLKLTVSGTQISFGDLFEISEKAKSNQPLALIKVGDKAPTRSVTFNVFRASGAKIDQTVAEAKEEVDKRLLAYKGQFTIYSVADTGEEIDTQFSHLQRDFLLTVFLVTAILFIFLGLRQALVASLTAPLVFFITFIIMAATGVSLSFISVFSLLLALGLLVDDTIVVISALTDYFRSGKFTPVQTGLLVWRDFLIPVLTTTATTVWAFIPIFITSGIIGEFIKPIPIVVSSTLIASIFIALFVTFPLVIFLLHPVFPKRVIVFGRAVLIIGLAVGIVAIVSQSDLLLVISFVLSVGLFILNVRRGVLDRLVLKIKTGLNWGGRFTRIKSTLINGMVSFHHISAIYKRIILAILNNPTHRRQTILMVAVFFIFTILLWPLGLVKNEFFPKTDQDVVYVAIEMPAGTSTQKANKELFEIFDRFNGLKETVFVSGNVGQSFSSAGFGVGAGEVNNLLFSVELLDQEERRQTSSQIAEAIRKAFDRYQNGKVSVEEVSGGPPVGADVQIKLFGGDLTILDQYANKLMDHLKSQPGTTNVDKSIKSGVGKIVFTPDDRKLTQLGIGRDSLGFWLRFYASGITADSLKLSEGGPDKTDINLRLNTGLPTVETLEGFSIPTQQGSYPLAALGKFNLAVSPTTIIREEGKRVVSVTASVKPGFSISTINQNLGQFADGLKLPEGYSWETGGANQENQKSVFSLLQAMGISVLLIVVTMIVQFNSFRRALIVILVIPLSISGVFLIFALSQTSLTFPALVGVLALFGIVVKNSILVVDKIVANQKAGIAFIESIADAAASRLEPIALTSLTAIFGLIPIILSDPIWRGLGGAIIAGLTFSGTIMLFFIPVVYYYFFVQSEK</sequence>
<dbReference type="SUPFAM" id="SSF82714">
    <property type="entry name" value="Multidrug efflux transporter AcrB TolC docking domain, DN and DC subdomains"/>
    <property type="match status" value="1"/>
</dbReference>
<feature type="transmembrane region" description="Helical" evidence="1">
    <location>
        <begin position="419"/>
        <end position="437"/>
    </location>
</feature>
<organism evidence="2 3">
    <name type="scientific">Candidatus Nomurabacteria bacterium GW2011_GWA1_46_11</name>
    <dbReference type="NCBI Taxonomy" id="1618732"/>
    <lineage>
        <taxon>Bacteria</taxon>
        <taxon>Candidatus Nomuraibacteriota</taxon>
    </lineage>
</organism>
<dbReference type="Gene3D" id="3.30.70.1320">
    <property type="entry name" value="Multidrug efflux transporter AcrB pore domain like"/>
    <property type="match status" value="1"/>
</dbReference>
<keyword evidence="1" id="KW-0472">Membrane</keyword>
<feature type="transmembrane region" description="Helical" evidence="1">
    <location>
        <begin position="394"/>
        <end position="413"/>
    </location>
</feature>
<accession>A0A0G1NPY9</accession>
<protein>
    <submittedName>
        <fullName evidence="2">Cation/multidrug efflux pump</fullName>
    </submittedName>
</protein>
<proteinExistence type="predicted"/>
<feature type="transmembrane region" description="Helical" evidence="1">
    <location>
        <begin position="960"/>
        <end position="979"/>
    </location>
</feature>
<dbReference type="PRINTS" id="PR00702">
    <property type="entry name" value="ACRIFLAVINRP"/>
</dbReference>